<evidence type="ECO:0000256" key="1">
    <source>
        <dbReference type="ARBA" id="ARBA00022679"/>
    </source>
</evidence>
<dbReference type="Gene3D" id="1.10.10.10">
    <property type="entry name" value="Winged helix-like DNA-binding domain superfamily/Winged helix DNA-binding domain"/>
    <property type="match status" value="1"/>
</dbReference>
<keyword evidence="4" id="KW-0255">Endonuclease</keyword>
<evidence type="ECO:0000259" key="8">
    <source>
        <dbReference type="Pfam" id="PF17917"/>
    </source>
</evidence>
<dbReference type="InterPro" id="IPR036388">
    <property type="entry name" value="WH-like_DNA-bd_sf"/>
</dbReference>
<feature type="region of interest" description="Disordered" evidence="7">
    <location>
        <begin position="14"/>
        <end position="49"/>
    </location>
</feature>
<feature type="domain" description="Reverse transcriptase RNase H-like" evidence="8">
    <location>
        <begin position="223"/>
        <end position="281"/>
    </location>
</feature>
<dbReference type="InterPro" id="IPR052709">
    <property type="entry name" value="Transposase-MT_Hybrid"/>
</dbReference>
<dbReference type="EMBL" id="CP092863">
    <property type="protein sequence ID" value="UYV61863.1"/>
    <property type="molecule type" value="Genomic_DNA"/>
</dbReference>
<feature type="compositionally biased region" description="Polar residues" evidence="7">
    <location>
        <begin position="14"/>
        <end position="24"/>
    </location>
</feature>
<accession>A0ABY6JZA3</accession>
<evidence type="ECO:0000256" key="5">
    <source>
        <dbReference type="ARBA" id="ARBA00022801"/>
    </source>
</evidence>
<evidence type="ECO:0000256" key="3">
    <source>
        <dbReference type="ARBA" id="ARBA00022722"/>
    </source>
</evidence>
<evidence type="ECO:0000256" key="2">
    <source>
        <dbReference type="ARBA" id="ARBA00022695"/>
    </source>
</evidence>
<evidence type="ECO:0000313" key="9">
    <source>
        <dbReference type="EMBL" id="UYV61863.1"/>
    </source>
</evidence>
<gene>
    <name evidence="9" type="ORF">LAZ67_1006876</name>
</gene>
<keyword evidence="1" id="KW-0808">Transferase</keyword>
<keyword evidence="6" id="KW-0695">RNA-directed DNA polymerase</keyword>
<protein>
    <submittedName>
        <fullName evidence="9">SETMAR</fullName>
    </submittedName>
</protein>
<dbReference type="Proteomes" id="UP001235939">
    <property type="component" value="Chromosome 01"/>
</dbReference>
<dbReference type="InterPro" id="IPR041373">
    <property type="entry name" value="RT_RNaseH"/>
</dbReference>
<dbReference type="PANTHER" id="PTHR46060">
    <property type="entry name" value="MARINER MOS1 TRANSPOSASE-LIKE PROTEIN"/>
    <property type="match status" value="1"/>
</dbReference>
<dbReference type="Pfam" id="PF17917">
    <property type="entry name" value="RT_RNaseH"/>
    <property type="match status" value="1"/>
</dbReference>
<feature type="region of interest" description="Disordered" evidence="7">
    <location>
        <begin position="185"/>
        <end position="220"/>
    </location>
</feature>
<keyword evidence="10" id="KW-1185">Reference proteome</keyword>
<keyword evidence="2" id="KW-0548">Nucleotidyltransferase</keyword>
<dbReference type="InterPro" id="IPR036397">
    <property type="entry name" value="RNaseH_sf"/>
</dbReference>
<organism evidence="9 10">
    <name type="scientific">Cordylochernes scorpioides</name>
    <dbReference type="NCBI Taxonomy" id="51811"/>
    <lineage>
        <taxon>Eukaryota</taxon>
        <taxon>Metazoa</taxon>
        <taxon>Ecdysozoa</taxon>
        <taxon>Arthropoda</taxon>
        <taxon>Chelicerata</taxon>
        <taxon>Arachnida</taxon>
        <taxon>Pseudoscorpiones</taxon>
        <taxon>Cheliferoidea</taxon>
        <taxon>Chernetidae</taxon>
        <taxon>Cordylochernes</taxon>
    </lineage>
</organism>
<dbReference type="Gene3D" id="3.30.420.10">
    <property type="entry name" value="Ribonuclease H-like superfamily/Ribonuclease H"/>
    <property type="match status" value="1"/>
</dbReference>
<evidence type="ECO:0000256" key="4">
    <source>
        <dbReference type="ARBA" id="ARBA00022759"/>
    </source>
</evidence>
<name>A0ABY6JZA3_9ARAC</name>
<dbReference type="PANTHER" id="PTHR46060:SF2">
    <property type="entry name" value="HISTONE-LYSINE N-METHYLTRANSFERASE SETMAR"/>
    <property type="match status" value="1"/>
</dbReference>
<reference evidence="9 10" key="1">
    <citation type="submission" date="2022-01" db="EMBL/GenBank/DDBJ databases">
        <title>A chromosomal length assembly of Cordylochernes scorpioides.</title>
        <authorList>
            <person name="Zeh D."/>
            <person name="Zeh J."/>
        </authorList>
    </citation>
    <scope>NUCLEOTIDE SEQUENCE [LARGE SCALE GENOMIC DNA]</scope>
    <source>
        <strain evidence="9">IN4F17</strain>
        <tissue evidence="9">Whole Body</tissue>
    </source>
</reference>
<evidence type="ECO:0000256" key="6">
    <source>
        <dbReference type="ARBA" id="ARBA00022918"/>
    </source>
</evidence>
<proteinExistence type="predicted"/>
<evidence type="ECO:0000256" key="7">
    <source>
        <dbReference type="SAM" id="MobiDB-lite"/>
    </source>
</evidence>
<evidence type="ECO:0000313" key="10">
    <source>
        <dbReference type="Proteomes" id="UP001235939"/>
    </source>
</evidence>
<keyword evidence="3" id="KW-0540">Nuclease</keyword>
<keyword evidence="5" id="KW-0378">Hydrolase</keyword>
<sequence length="343" mass="39968">MLQWLPILAKVQPHQQAQGTTSESTTRRWFEKFPNGDTSLGDEEGRGRPSVVDNDQLKTIIEADTRKTTREVAEELNVYQSTIIRHLTQIGKVKKLDKWVPHDLNDVHKNRRFEVSSALLLRSKNEPFIDRIVTCDEKWILYDTTGDVLRNDRSDKEQRWRNQPAIPTKWNDRAISLQQETIFQEQAVNTPPTQPKIPQNKPVRRSPPSALQRNHLPGDMPPRALRAHERNYIFSELECLAIVESVDKFRIYLTERLNATITGKLRLAYLENPKASWTQLVKRVTQMSDSHSVTSFPPIYLMFNVIPPDLRTHLNPYPEITIVREIARSRTQNKYKKDKETFD</sequence>